<keyword evidence="2" id="KW-1185">Reference proteome</keyword>
<gene>
    <name evidence="1" type="ORF">ACFQL7_19385</name>
</gene>
<name>A0ABD5YQZ7_9EURY</name>
<dbReference type="InterPro" id="IPR055960">
    <property type="entry name" value="DUF7538"/>
</dbReference>
<dbReference type="Pfam" id="PF24382">
    <property type="entry name" value="DUF7538"/>
    <property type="match status" value="1"/>
</dbReference>
<dbReference type="Proteomes" id="UP001596417">
    <property type="component" value="Unassembled WGS sequence"/>
</dbReference>
<accession>A0ABD5YQZ7</accession>
<comment type="caution">
    <text evidence="1">The sequence shown here is derived from an EMBL/GenBank/DDBJ whole genome shotgun (WGS) entry which is preliminary data.</text>
</comment>
<reference evidence="1 2" key="1">
    <citation type="journal article" date="2019" name="Int. J. Syst. Evol. Microbiol.">
        <title>The Global Catalogue of Microorganisms (GCM) 10K type strain sequencing project: providing services to taxonomists for standard genome sequencing and annotation.</title>
        <authorList>
            <consortium name="The Broad Institute Genomics Platform"/>
            <consortium name="The Broad Institute Genome Sequencing Center for Infectious Disease"/>
            <person name="Wu L."/>
            <person name="Ma J."/>
        </authorList>
    </citation>
    <scope>NUCLEOTIDE SEQUENCE [LARGE SCALE GENOMIC DNA]</scope>
    <source>
        <strain evidence="1 2">RDMS1</strain>
    </source>
</reference>
<evidence type="ECO:0000313" key="1">
    <source>
        <dbReference type="EMBL" id="MFC7191735.1"/>
    </source>
</evidence>
<evidence type="ECO:0008006" key="3">
    <source>
        <dbReference type="Google" id="ProtNLM"/>
    </source>
</evidence>
<evidence type="ECO:0000313" key="2">
    <source>
        <dbReference type="Proteomes" id="UP001596417"/>
    </source>
</evidence>
<protein>
    <recommendedName>
        <fullName evidence="3">Dehydrogenase</fullName>
    </recommendedName>
</protein>
<dbReference type="GeneID" id="76201508"/>
<proteinExistence type="predicted"/>
<dbReference type="RefSeq" id="WP_264555482.1">
    <property type="nucleotide sequence ID" value="NZ_CP109979.1"/>
</dbReference>
<dbReference type="AlphaFoldDB" id="A0ABD5YQZ7"/>
<sequence length="87" mass="9942">MGDANSLAQLDGWHSEGYAARVHYEGENERYSIEFYEARASILYWKVNEGNAAVPVPREAVPDPLRERIRRDLAQVGINPENETRLL</sequence>
<dbReference type="EMBL" id="JBHTAX010000001">
    <property type="protein sequence ID" value="MFC7191735.1"/>
    <property type="molecule type" value="Genomic_DNA"/>
</dbReference>
<organism evidence="1 2">
    <name type="scientific">Halocatena marina</name>
    <dbReference type="NCBI Taxonomy" id="2934937"/>
    <lineage>
        <taxon>Archaea</taxon>
        <taxon>Methanobacteriati</taxon>
        <taxon>Methanobacteriota</taxon>
        <taxon>Stenosarchaea group</taxon>
        <taxon>Halobacteria</taxon>
        <taxon>Halobacteriales</taxon>
        <taxon>Natronomonadaceae</taxon>
        <taxon>Halocatena</taxon>
    </lineage>
</organism>